<sequence length="40" mass="4429">DASPPIQDEGKDTDSPIKSKELEQDVSLAQNELLEMESLK</sequence>
<evidence type="ECO:0000256" key="1">
    <source>
        <dbReference type="SAM" id="MobiDB-lite"/>
    </source>
</evidence>
<protein>
    <submittedName>
        <fullName evidence="2">503_t:CDS:1</fullName>
    </submittedName>
</protein>
<feature type="non-terminal residue" evidence="2">
    <location>
        <position position="40"/>
    </location>
</feature>
<accession>A0A9N9IN28</accession>
<dbReference type="Proteomes" id="UP000789570">
    <property type="component" value="Unassembled WGS sequence"/>
</dbReference>
<evidence type="ECO:0000313" key="2">
    <source>
        <dbReference type="EMBL" id="CAG8741524.1"/>
    </source>
</evidence>
<name>A0A9N9IN28_9GLOM</name>
<proteinExistence type="predicted"/>
<organism evidence="2 3">
    <name type="scientific">Funneliformis caledonium</name>
    <dbReference type="NCBI Taxonomy" id="1117310"/>
    <lineage>
        <taxon>Eukaryota</taxon>
        <taxon>Fungi</taxon>
        <taxon>Fungi incertae sedis</taxon>
        <taxon>Mucoromycota</taxon>
        <taxon>Glomeromycotina</taxon>
        <taxon>Glomeromycetes</taxon>
        <taxon>Glomerales</taxon>
        <taxon>Glomeraceae</taxon>
        <taxon>Funneliformis</taxon>
    </lineage>
</organism>
<comment type="caution">
    <text evidence="2">The sequence shown here is derived from an EMBL/GenBank/DDBJ whole genome shotgun (WGS) entry which is preliminary data.</text>
</comment>
<keyword evidence="3" id="KW-1185">Reference proteome</keyword>
<feature type="non-terminal residue" evidence="2">
    <location>
        <position position="1"/>
    </location>
</feature>
<feature type="compositionally biased region" description="Basic and acidic residues" evidence="1">
    <location>
        <begin position="8"/>
        <end position="23"/>
    </location>
</feature>
<feature type="region of interest" description="Disordered" evidence="1">
    <location>
        <begin position="1"/>
        <end position="24"/>
    </location>
</feature>
<dbReference type="EMBL" id="CAJVPQ010015079">
    <property type="protein sequence ID" value="CAG8741524.1"/>
    <property type="molecule type" value="Genomic_DNA"/>
</dbReference>
<gene>
    <name evidence="2" type="ORF">FCALED_LOCUS15649</name>
</gene>
<reference evidence="2" key="1">
    <citation type="submission" date="2021-06" db="EMBL/GenBank/DDBJ databases">
        <authorList>
            <person name="Kallberg Y."/>
            <person name="Tangrot J."/>
            <person name="Rosling A."/>
        </authorList>
    </citation>
    <scope>NUCLEOTIDE SEQUENCE</scope>
    <source>
        <strain evidence="2">UK204</strain>
    </source>
</reference>
<dbReference type="AlphaFoldDB" id="A0A9N9IN28"/>
<evidence type="ECO:0000313" key="3">
    <source>
        <dbReference type="Proteomes" id="UP000789570"/>
    </source>
</evidence>